<name>B4Y218_ENTCL</name>
<gene>
    <name evidence="2" type="primary">ahpD</name>
</gene>
<dbReference type="NCBIfam" id="TIGR00778">
    <property type="entry name" value="ahpD_dom"/>
    <property type="match status" value="1"/>
</dbReference>
<dbReference type="PANTHER" id="PTHR35446:SF3">
    <property type="entry name" value="CMD DOMAIN-CONTAINING PROTEIN"/>
    <property type="match status" value="1"/>
</dbReference>
<organism evidence="2">
    <name type="scientific">Enterobacter cloacae</name>
    <dbReference type="NCBI Taxonomy" id="550"/>
    <lineage>
        <taxon>Bacteria</taxon>
        <taxon>Pseudomonadati</taxon>
        <taxon>Pseudomonadota</taxon>
        <taxon>Gammaproteobacteria</taxon>
        <taxon>Enterobacterales</taxon>
        <taxon>Enterobacteriaceae</taxon>
        <taxon>Enterobacter</taxon>
        <taxon>Enterobacter cloacae complex</taxon>
    </lineage>
</organism>
<evidence type="ECO:0000313" key="3">
    <source>
        <dbReference type="EMBL" id="ACE81798.1"/>
    </source>
</evidence>
<protein>
    <submittedName>
        <fullName evidence="2">Alkylhydroperoxidase-like protein</fullName>
    </submittedName>
    <submittedName>
        <fullName evidence="3">Putative alkylhydroperoxidase</fullName>
    </submittedName>
</protein>
<dbReference type="EMBL" id="EU316185">
    <property type="protein sequence ID" value="ACA14447.1"/>
    <property type="molecule type" value="Genomic_DNA"/>
</dbReference>
<dbReference type="EMBL" id="EU591509">
    <property type="protein sequence ID" value="ACE81798.1"/>
    <property type="molecule type" value="Genomic_DNA"/>
</dbReference>
<dbReference type="GO" id="GO:0051920">
    <property type="term" value="F:peroxiredoxin activity"/>
    <property type="evidence" value="ECO:0007669"/>
    <property type="project" value="InterPro"/>
</dbReference>
<reference evidence="2" key="1">
    <citation type="journal article" date="2008" name="J. Bacteriol.">
        <title>The evolution of class 1 integrons and the rise of antibiotic resistance.</title>
        <authorList>
            <person name="Gillings M."/>
            <person name="Boucher Y."/>
            <person name="Labbate M."/>
            <person name="Holmes A."/>
            <person name="Krishnan S."/>
            <person name="Holley M."/>
            <person name="Stokes H.W."/>
        </authorList>
    </citation>
    <scope>NUCLEOTIDE SEQUENCE</scope>
    <source>
        <strain evidence="2">JKB7</strain>
    </source>
</reference>
<keyword evidence="2" id="KW-0575">Peroxidase</keyword>
<keyword evidence="2" id="KW-0560">Oxidoreductase</keyword>
<dbReference type="Gene3D" id="1.20.1290.10">
    <property type="entry name" value="AhpD-like"/>
    <property type="match status" value="1"/>
</dbReference>
<dbReference type="InterPro" id="IPR004675">
    <property type="entry name" value="AhpD_core"/>
</dbReference>
<dbReference type="InterPro" id="IPR003779">
    <property type="entry name" value="CMD-like"/>
</dbReference>
<accession>B4Y218</accession>
<proteinExistence type="predicted"/>
<evidence type="ECO:0000313" key="2">
    <source>
        <dbReference type="EMBL" id="ACA14447.1"/>
    </source>
</evidence>
<dbReference type="Pfam" id="PF02627">
    <property type="entry name" value="CMD"/>
    <property type="match status" value="1"/>
</dbReference>
<dbReference type="SUPFAM" id="SSF69118">
    <property type="entry name" value="AhpD-like"/>
    <property type="match status" value="1"/>
</dbReference>
<reference evidence="3" key="2">
    <citation type="journal article" date="2008" name="J. Bacteriol.">
        <title>A class 1 integron present in a human commensal has a hybrid transposition module compared to Tn402: evidence of interaction with mobile DNA from natural environments.</title>
        <authorList>
            <person name="Labbate M."/>
            <person name="Roy Chowdhury P."/>
            <person name="Stokes H.W."/>
        </authorList>
    </citation>
    <scope>NUCLEOTIDE SEQUENCE</scope>
    <source>
        <strain evidence="3">JKB7</strain>
    </source>
</reference>
<dbReference type="PANTHER" id="PTHR35446">
    <property type="entry name" value="SI:CH211-175M2.5"/>
    <property type="match status" value="1"/>
</dbReference>
<sequence>MPTCSCTSPTTEIDMTQIAPLTIDTADAATAATLKAVKAKLGMVPNLFATLAHAPAALNGYLGLSETLGTGRLNASQREIVALAAAQANRCQYCLSAHTLIGKGAGLSAEAIAAARTGQAANALDDAIAGFARALVEQRGVVSADAMANYRRAGLDDGLILEVIANVALNTLTNYTNHIADPTVDFPVVAV</sequence>
<dbReference type="InterPro" id="IPR029032">
    <property type="entry name" value="AhpD-like"/>
</dbReference>
<dbReference type="AlphaFoldDB" id="B4Y218"/>
<evidence type="ECO:0000259" key="1">
    <source>
        <dbReference type="Pfam" id="PF02627"/>
    </source>
</evidence>
<feature type="domain" description="Carboxymuconolactone decarboxylase-like" evidence="1">
    <location>
        <begin position="56"/>
        <end position="135"/>
    </location>
</feature>